<organism evidence="2">
    <name type="scientific">Lygus hesperus</name>
    <name type="common">Western plant bug</name>
    <dbReference type="NCBI Taxonomy" id="30085"/>
    <lineage>
        <taxon>Eukaryota</taxon>
        <taxon>Metazoa</taxon>
        <taxon>Ecdysozoa</taxon>
        <taxon>Arthropoda</taxon>
        <taxon>Hexapoda</taxon>
        <taxon>Insecta</taxon>
        <taxon>Pterygota</taxon>
        <taxon>Neoptera</taxon>
        <taxon>Paraneoptera</taxon>
        <taxon>Hemiptera</taxon>
        <taxon>Heteroptera</taxon>
        <taxon>Panheteroptera</taxon>
        <taxon>Cimicomorpha</taxon>
        <taxon>Miridae</taxon>
        <taxon>Mirini</taxon>
        <taxon>Lygus</taxon>
    </lineage>
</organism>
<reference evidence="2" key="1">
    <citation type="journal article" date="2014" name="PLoS ONE">
        <title>Transcriptome-Based Identification of ABC Transporters in the Western Tarnished Plant Bug Lygus hesperus.</title>
        <authorList>
            <person name="Hull J.J."/>
            <person name="Chaney K."/>
            <person name="Geib S.M."/>
            <person name="Fabrick J.A."/>
            <person name="Brent C.S."/>
            <person name="Walsh D."/>
            <person name="Lavine L.C."/>
        </authorList>
    </citation>
    <scope>NUCLEOTIDE SEQUENCE</scope>
</reference>
<name>A0A0A9WND6_LYGHE</name>
<comment type="similarity">
    <text evidence="1">Belongs to the MYG1 family.</text>
</comment>
<dbReference type="InterPro" id="IPR003226">
    <property type="entry name" value="MYG1_exonuclease"/>
</dbReference>
<evidence type="ECO:0000256" key="1">
    <source>
        <dbReference type="ARBA" id="ARBA00010105"/>
    </source>
</evidence>
<dbReference type="GO" id="GO:0005737">
    <property type="term" value="C:cytoplasm"/>
    <property type="evidence" value="ECO:0007669"/>
    <property type="project" value="TreeGrafter"/>
</dbReference>
<dbReference type="EMBL" id="GBHO01034325">
    <property type="protein sequence ID" value="JAG09279.1"/>
    <property type="molecule type" value="Transcribed_RNA"/>
</dbReference>
<dbReference type="Pfam" id="PF03690">
    <property type="entry name" value="MYG1_exonuc"/>
    <property type="match status" value="1"/>
</dbReference>
<dbReference type="AlphaFoldDB" id="A0A0A9WND6"/>
<dbReference type="GO" id="GO:0005634">
    <property type="term" value="C:nucleus"/>
    <property type="evidence" value="ECO:0007669"/>
    <property type="project" value="TreeGrafter"/>
</dbReference>
<dbReference type="PANTHER" id="PTHR11215:SF1">
    <property type="entry name" value="MYG1 EXONUCLEASE"/>
    <property type="match status" value="1"/>
</dbReference>
<reference evidence="2" key="2">
    <citation type="submission" date="2014-07" db="EMBL/GenBank/DDBJ databases">
        <authorList>
            <person name="Hull J."/>
        </authorList>
    </citation>
    <scope>NUCLEOTIDE SEQUENCE</scope>
</reference>
<evidence type="ECO:0000313" key="2">
    <source>
        <dbReference type="EMBL" id="JAG09279.1"/>
    </source>
</evidence>
<sequence>MRAVRICDDEFKIAMQIATSVWYPAYIQVWSAIETTLLNSPDTQILELPANLPFQDILFDYESSVKPTPFKFAIYHDSNRDLWTYTAINIHPGTFRIRCNMPASWCGKRDSELCQITQIPECIFIHHTGFKGANRTYKGILSMVNSALRAV</sequence>
<proteinExistence type="inferred from homology"/>
<gene>
    <name evidence="2" type="ORF">CM83_100963</name>
</gene>
<dbReference type="PANTHER" id="PTHR11215">
    <property type="entry name" value="METAL DEPENDENT HYDROLASE - RELATED"/>
    <property type="match status" value="1"/>
</dbReference>
<accession>A0A0A9WND6</accession>
<protein>
    <submittedName>
        <fullName evidence="2">Uncharacterized protein</fullName>
    </submittedName>
</protein>